<sequence>MNRYFPRHRWITALLLLLTCVSLSARAQTQHKQEVTLDLSLATPVMAAGAAQKAYIKISLDGFELPGRATRTPANVAIVLDRSGSMGGDKIQHAREAAIMALGRLDERDIVSVVAYDSQVEVVVPATRLTDRQPIYQAIRTIRAGGNTALFAGVSKGAAELRKFIDRNRVNRVILLSDGLANVGPQTPSALGRLGQSLAKEGISVTTIGLGLGYNEDLMTQLAGMSDGNHAFVENAADLARIFQYEFGDVMSVVAQDLIIEIRCLNGVRPLRLLGRDSDVYGDRVRTRLNQLYSEQEKYLVLEVEVPAQEAGSELELASVQVDYANLATRQAARLDGRVRAQFSASEQEVQQAVDKPALESAVEQVANELSREAVELRDQGDVQGARSLLQKSAEYLGAQAEALASPELKAQEEEALQDADKLSSEDDWNRQRKELREKQYKRATQQTY</sequence>
<gene>
    <name evidence="4" type="ORF">GCM10011352_10600</name>
</gene>
<accession>A0ABQ1K409</accession>
<evidence type="ECO:0000256" key="2">
    <source>
        <dbReference type="SAM" id="SignalP"/>
    </source>
</evidence>
<dbReference type="PANTHER" id="PTHR10579">
    <property type="entry name" value="CALCIUM-ACTIVATED CHLORIDE CHANNEL REGULATOR"/>
    <property type="match status" value="1"/>
</dbReference>
<dbReference type="SUPFAM" id="SSF53300">
    <property type="entry name" value="vWA-like"/>
    <property type="match status" value="1"/>
</dbReference>
<comment type="caution">
    <text evidence="4">The sequence shown here is derived from an EMBL/GenBank/DDBJ whole genome shotgun (WGS) entry which is preliminary data.</text>
</comment>
<dbReference type="Gene3D" id="3.40.50.410">
    <property type="entry name" value="von Willebrand factor, type A domain"/>
    <property type="match status" value="1"/>
</dbReference>
<evidence type="ECO:0000259" key="3">
    <source>
        <dbReference type="PROSITE" id="PS50234"/>
    </source>
</evidence>
<dbReference type="SMART" id="SM00327">
    <property type="entry name" value="VWA"/>
    <property type="match status" value="1"/>
</dbReference>
<evidence type="ECO:0000313" key="5">
    <source>
        <dbReference type="Proteomes" id="UP000629025"/>
    </source>
</evidence>
<dbReference type="PROSITE" id="PS50234">
    <property type="entry name" value="VWFA"/>
    <property type="match status" value="1"/>
</dbReference>
<feature type="region of interest" description="Disordered" evidence="1">
    <location>
        <begin position="407"/>
        <end position="449"/>
    </location>
</feature>
<feature type="signal peptide" evidence="2">
    <location>
        <begin position="1"/>
        <end position="27"/>
    </location>
</feature>
<name>A0ABQ1K409_9GAMM</name>
<dbReference type="Pfam" id="PF00092">
    <property type="entry name" value="VWA"/>
    <property type="match status" value="1"/>
</dbReference>
<dbReference type="InterPro" id="IPR036465">
    <property type="entry name" value="vWFA_dom_sf"/>
</dbReference>
<dbReference type="InterPro" id="IPR051266">
    <property type="entry name" value="CLCR"/>
</dbReference>
<dbReference type="Proteomes" id="UP000629025">
    <property type="component" value="Unassembled WGS sequence"/>
</dbReference>
<reference evidence="5" key="1">
    <citation type="journal article" date="2019" name="Int. J. Syst. Evol. Microbiol.">
        <title>The Global Catalogue of Microorganisms (GCM) 10K type strain sequencing project: providing services to taxonomists for standard genome sequencing and annotation.</title>
        <authorList>
            <consortium name="The Broad Institute Genomics Platform"/>
            <consortium name="The Broad Institute Genome Sequencing Center for Infectious Disease"/>
            <person name="Wu L."/>
            <person name="Ma J."/>
        </authorList>
    </citation>
    <scope>NUCLEOTIDE SEQUENCE [LARGE SCALE GENOMIC DNA]</scope>
    <source>
        <strain evidence="5">CGMCC 1.15341</strain>
    </source>
</reference>
<dbReference type="EMBL" id="BMIJ01000002">
    <property type="protein sequence ID" value="GGB86586.1"/>
    <property type="molecule type" value="Genomic_DNA"/>
</dbReference>
<feature type="compositionally biased region" description="Basic and acidic residues" evidence="1">
    <location>
        <begin position="419"/>
        <end position="441"/>
    </location>
</feature>
<keyword evidence="5" id="KW-1185">Reference proteome</keyword>
<evidence type="ECO:0000256" key="1">
    <source>
        <dbReference type="SAM" id="MobiDB-lite"/>
    </source>
</evidence>
<feature type="domain" description="VWFA" evidence="3">
    <location>
        <begin position="75"/>
        <end position="254"/>
    </location>
</feature>
<protein>
    <recommendedName>
        <fullName evidence="3">VWFA domain-containing protein</fullName>
    </recommendedName>
</protein>
<keyword evidence="2" id="KW-0732">Signal</keyword>
<dbReference type="PANTHER" id="PTHR10579:SF43">
    <property type="entry name" value="ZINC FINGER (C3HC4-TYPE RING FINGER) FAMILY PROTEIN"/>
    <property type="match status" value="1"/>
</dbReference>
<dbReference type="RefSeq" id="WP_188746081.1">
    <property type="nucleotide sequence ID" value="NZ_BMIJ01000002.1"/>
</dbReference>
<evidence type="ECO:0000313" key="4">
    <source>
        <dbReference type="EMBL" id="GGB86586.1"/>
    </source>
</evidence>
<proteinExistence type="predicted"/>
<feature type="chain" id="PRO_5047284651" description="VWFA domain-containing protein" evidence="2">
    <location>
        <begin position="28"/>
        <end position="449"/>
    </location>
</feature>
<organism evidence="4 5">
    <name type="scientific">Marinobacterium zhoushanense</name>
    <dbReference type="NCBI Taxonomy" id="1679163"/>
    <lineage>
        <taxon>Bacteria</taxon>
        <taxon>Pseudomonadati</taxon>
        <taxon>Pseudomonadota</taxon>
        <taxon>Gammaproteobacteria</taxon>
        <taxon>Oceanospirillales</taxon>
        <taxon>Oceanospirillaceae</taxon>
        <taxon>Marinobacterium</taxon>
    </lineage>
</organism>
<dbReference type="InterPro" id="IPR002035">
    <property type="entry name" value="VWF_A"/>
</dbReference>